<keyword evidence="4" id="KW-1185">Reference proteome</keyword>
<evidence type="ECO:0000313" key="4">
    <source>
        <dbReference type="Proteomes" id="UP000632535"/>
    </source>
</evidence>
<dbReference type="EMBL" id="BMDG01000001">
    <property type="protein sequence ID" value="GGI04872.1"/>
    <property type="molecule type" value="Genomic_DNA"/>
</dbReference>
<evidence type="ECO:0008006" key="5">
    <source>
        <dbReference type="Google" id="ProtNLM"/>
    </source>
</evidence>
<evidence type="ECO:0000256" key="2">
    <source>
        <dbReference type="SAM" id="SignalP"/>
    </source>
</evidence>
<evidence type="ECO:0000256" key="1">
    <source>
        <dbReference type="SAM" id="MobiDB-lite"/>
    </source>
</evidence>
<feature type="chain" id="PRO_5047164301" description="Arylsulfotransferase ASST" evidence="2">
    <location>
        <begin position="35"/>
        <end position="524"/>
    </location>
</feature>
<proteinExistence type="predicted"/>
<dbReference type="InterPro" id="IPR039535">
    <property type="entry name" value="ASST-like"/>
</dbReference>
<dbReference type="PANTHER" id="PTHR35340:SF6">
    <property type="entry name" value="ASST-DOMAIN-CONTAINING PROTEIN"/>
    <property type="match status" value="1"/>
</dbReference>
<dbReference type="PANTHER" id="PTHR35340">
    <property type="entry name" value="PQQ ENZYME REPEAT PROTEIN-RELATED"/>
    <property type="match status" value="1"/>
</dbReference>
<accession>A0ABQ2B0E3</accession>
<feature type="region of interest" description="Disordered" evidence="1">
    <location>
        <begin position="232"/>
        <end position="266"/>
    </location>
</feature>
<gene>
    <name evidence="3" type="ORF">GCM10007368_03330</name>
</gene>
<dbReference type="InterPro" id="IPR053143">
    <property type="entry name" value="Arylsulfate_ST"/>
</dbReference>
<feature type="signal peptide" evidence="2">
    <location>
        <begin position="1"/>
        <end position="34"/>
    </location>
</feature>
<reference evidence="4" key="1">
    <citation type="journal article" date="2019" name="Int. J. Syst. Evol. Microbiol.">
        <title>The Global Catalogue of Microorganisms (GCM) 10K type strain sequencing project: providing services to taxonomists for standard genome sequencing and annotation.</title>
        <authorList>
            <consortium name="The Broad Institute Genomics Platform"/>
            <consortium name="The Broad Institute Genome Sequencing Center for Infectious Disease"/>
            <person name="Wu L."/>
            <person name="Ma J."/>
        </authorList>
    </citation>
    <scope>NUCLEOTIDE SEQUENCE [LARGE SCALE GENOMIC DNA]</scope>
    <source>
        <strain evidence="4">CCM 8653</strain>
    </source>
</reference>
<dbReference type="RefSeq" id="WP_188521900.1">
    <property type="nucleotide sequence ID" value="NZ_BMDG01000001.1"/>
</dbReference>
<keyword evidence="2" id="KW-0732">Signal</keyword>
<evidence type="ECO:0000313" key="3">
    <source>
        <dbReference type="EMBL" id="GGI04872.1"/>
    </source>
</evidence>
<organism evidence="3 4">
    <name type="scientific">Isoptericola cucumis</name>
    <dbReference type="NCBI Taxonomy" id="1776856"/>
    <lineage>
        <taxon>Bacteria</taxon>
        <taxon>Bacillati</taxon>
        <taxon>Actinomycetota</taxon>
        <taxon>Actinomycetes</taxon>
        <taxon>Micrococcales</taxon>
        <taxon>Promicromonosporaceae</taxon>
        <taxon>Isoptericola</taxon>
    </lineage>
</organism>
<name>A0ABQ2B0E3_9MICO</name>
<protein>
    <recommendedName>
        <fullName evidence="5">Arylsulfotransferase ASST</fullName>
    </recommendedName>
</protein>
<dbReference type="InterPro" id="IPR011047">
    <property type="entry name" value="Quinoprotein_ADH-like_sf"/>
</dbReference>
<dbReference type="Proteomes" id="UP000632535">
    <property type="component" value="Unassembled WGS sequence"/>
</dbReference>
<dbReference type="Pfam" id="PF14269">
    <property type="entry name" value="Arylsulfotran_2"/>
    <property type="match status" value="1"/>
</dbReference>
<sequence>MTLHRSRGPRSPRRRRAAAAAAAGALLLPLAACAEDATEQDAPEPAPRVFRTVDMTAPPLPVTDGPAATADDSDHLYVLAPKKEAEPHLGGLIVDATGEPVWIDPAERPTYDFRVQEYRGEPVLTYYAGDSDFVGHGTGDIHLLDTAYEEIATVTTGGDLEPHRADLHDSTITPEGTMLLLSYPVVQHDLTAVGGDADGYVFDGVVQEVDIATGRVVHTWSALDHVDLADTYGTLEPADGEGGGEGSAESGDGQDEAPAGTRENPFDFFHVNSATLTPDGDLLISSRQHHALYVVDRSSGEVRWTLGGKASDFAMEGSGDDDEPGAGAQFAWQHDAQWHDDGTVTVFDNQGNPPVGTHSRGLRLDVDTEAMTASVVQEWLPSDPDRLAGSQGNLQVLDNGNVVVGWGDARWTSEYTGDGELVREFPLLGGETYRAYRFDWHAAPSDPPAVVVDGDTAYVSWNGATDVASWRLVAGTDAGSAKEVATVPRSGFETAVSPVPEDAGYVALEALDADGAVLGTGTPE</sequence>
<dbReference type="SUPFAM" id="SSF50998">
    <property type="entry name" value="Quinoprotein alcohol dehydrogenase-like"/>
    <property type="match status" value="2"/>
</dbReference>
<comment type="caution">
    <text evidence="3">The sequence shown here is derived from an EMBL/GenBank/DDBJ whole genome shotgun (WGS) entry which is preliminary data.</text>
</comment>